<protein>
    <submittedName>
        <fullName evidence="2">DUF4321 domain-containing protein</fullName>
    </submittedName>
</protein>
<feature type="transmembrane region" description="Helical" evidence="1">
    <location>
        <begin position="58"/>
        <end position="77"/>
    </location>
</feature>
<dbReference type="InterPro" id="IPR025470">
    <property type="entry name" value="DUF4321"/>
</dbReference>
<keyword evidence="1" id="KW-0812">Transmembrane</keyword>
<evidence type="ECO:0000313" key="2">
    <source>
        <dbReference type="EMBL" id="NBI29782.1"/>
    </source>
</evidence>
<dbReference type="Pfam" id="PF14209">
    <property type="entry name" value="DUF4321"/>
    <property type="match status" value="1"/>
</dbReference>
<keyword evidence="1" id="KW-0472">Membrane</keyword>
<dbReference type="EMBL" id="SIJB01000027">
    <property type="protein sequence ID" value="NBI29782.1"/>
    <property type="molecule type" value="Genomic_DNA"/>
</dbReference>
<dbReference type="Proteomes" id="UP000448943">
    <property type="component" value="Unassembled WGS sequence"/>
</dbReference>
<proteinExistence type="predicted"/>
<name>A0A6N9Q4P1_9BACL</name>
<gene>
    <name evidence="2" type="ORF">ERL59_12520</name>
</gene>
<keyword evidence="3" id="KW-1185">Reference proteome</keyword>
<evidence type="ECO:0000256" key="1">
    <source>
        <dbReference type="SAM" id="Phobius"/>
    </source>
</evidence>
<dbReference type="AlphaFoldDB" id="A0A6N9Q4P1"/>
<sequence length="80" mass="9045">MKKNSFVLIIFLLIGLLTGSIIAQLLEPVPALFFLTKSSQITWEPSANLGFLSYDLNFQVKLNIANILGLTLAFWLYRKL</sequence>
<reference evidence="2 3" key="1">
    <citation type="submission" date="2019-01" db="EMBL/GenBank/DDBJ databases">
        <title>Chengkuizengella sp. nov., isolated from deep-sea sediment of East Pacific Ocean.</title>
        <authorList>
            <person name="Yang J."/>
            <person name="Lai Q."/>
            <person name="Shao Z."/>
        </authorList>
    </citation>
    <scope>NUCLEOTIDE SEQUENCE [LARGE SCALE GENOMIC DNA]</scope>
    <source>
        <strain evidence="2 3">YPA3-1-1</strain>
    </source>
</reference>
<organism evidence="2 3">
    <name type="scientific">Chengkuizengella marina</name>
    <dbReference type="NCBI Taxonomy" id="2507566"/>
    <lineage>
        <taxon>Bacteria</taxon>
        <taxon>Bacillati</taxon>
        <taxon>Bacillota</taxon>
        <taxon>Bacilli</taxon>
        <taxon>Bacillales</taxon>
        <taxon>Paenibacillaceae</taxon>
        <taxon>Chengkuizengella</taxon>
    </lineage>
</organism>
<evidence type="ECO:0000313" key="3">
    <source>
        <dbReference type="Proteomes" id="UP000448943"/>
    </source>
</evidence>
<comment type="caution">
    <text evidence="2">The sequence shown here is derived from an EMBL/GenBank/DDBJ whole genome shotgun (WGS) entry which is preliminary data.</text>
</comment>
<accession>A0A6N9Q4P1</accession>
<keyword evidence="1" id="KW-1133">Transmembrane helix</keyword>
<dbReference type="RefSeq" id="WP_160646584.1">
    <property type="nucleotide sequence ID" value="NZ_SIJB01000027.1"/>
</dbReference>
<dbReference type="OrthoDB" id="2974387at2"/>